<evidence type="ECO:0000256" key="1">
    <source>
        <dbReference type="ARBA" id="ARBA00022737"/>
    </source>
</evidence>
<feature type="domain" description="CUB" evidence="4">
    <location>
        <begin position="659"/>
        <end position="776"/>
    </location>
</feature>
<dbReference type="SMART" id="SM00636">
    <property type="entry name" value="Glyco_18"/>
    <property type="match status" value="1"/>
</dbReference>
<dbReference type="Pfam" id="PF00431">
    <property type="entry name" value="CUB"/>
    <property type="match status" value="2"/>
</dbReference>
<name>A0A6S6U6X0_9BACT</name>
<sequence length="1040" mass="114319">MKAQHVLLLFLFIGANLRAQIPSLPSVHEEQLNYYNSLGPMTNAQLDKLNGYTSMPTKGQQRSNCTLDKIVFGWHPYWVGSAYTNYDWNLLSDLSYFSYEVDVATGNALSTHNWATANVIDVAKANGVRVNLCVTMFSGHATFFSNPTAQQTLISNLIAMIQSRGANGVNIDFEGIPSSQKTKFTNFMIDLATQMHRAIPGSQVSTVLYAVDWNNVFDVATLAPHVDLFIIMGYDYYWTNSTNAGPNDPLYHYISNSYQYSLSRSITDYLSKGLPASQLVLGLPYYGREWTVAGNTIPAATTGSGSARTYKTVRDNNSGNYNNRQWHAPSATPYYSFSDGTDWRQCFAMDEDGLEQRLEVVLLRGLAGMGIWALGYDDGYNELWNVIEEKLTPCRVEACIDTLYDMGGPDRDYYNKEEYIYTVNPQNGAYPLSLDFRSFEVELNYDYLKLYDGLDTTAPLIGVYTGTNSPGNVTANSGAVTFWFDSDGATTAAGWEVIYNCNLPSNILPDTILLGSSAGTQLNCGNTYHWLYDSGGKDADYNNNESLEQTFCNNDTTKAIRISFRPNPTADEQLKLSSTATGNDYIYLYNGINSAANLIGVYTGSTATAPQPGSFVSSHHCLTVKMETDASTTNEGFQARLYCSDKPNVVAPILVGGTAGTAVFTDQGGLSSNYTNNENYTTTYCPDVTTPVGEVVWAVFNNAVEIERNWDYLYVFDGDNTETSRLIGVYTGDSLNQNVLGTIKATIENASGCLTFQFYSDGATTAPGWEALMQTGKARKGYGADDCSTARAILEENTNYAGSTMLATGQPDGPDPSLNISLASLPECSGSNTITRLENTIWYTFTTVDTFCIANQIAVKLDNISCQSTVGAGSGVQFVLYEVSSCQNGSTWGSPIYCADKLVSGDSVIITSLLQPNTTYYIMIDGFAGQHCNFDIQMENKDSSACLFTGIRPNTVKVVEFRAYPNPTSHVLNLEYHQAPQGAALLTILDITGRIVQQEQLSIQDQNWEHQLKLKGLPQGVYMYQLKTTGEQQVGKFRKL</sequence>
<dbReference type="Pfam" id="PF00704">
    <property type="entry name" value="Glyco_hydro_18"/>
    <property type="match status" value="1"/>
</dbReference>
<feature type="chain" id="PRO_5028074044" description="T9SS type A sorting domain-containing protein" evidence="3">
    <location>
        <begin position="20"/>
        <end position="1040"/>
    </location>
</feature>
<organism evidence="6">
    <name type="scientific">uncultured Aureispira sp</name>
    <dbReference type="NCBI Taxonomy" id="1331704"/>
    <lineage>
        <taxon>Bacteria</taxon>
        <taxon>Pseudomonadati</taxon>
        <taxon>Bacteroidota</taxon>
        <taxon>Saprospiria</taxon>
        <taxon>Saprospirales</taxon>
        <taxon>Saprospiraceae</taxon>
        <taxon>Aureispira</taxon>
        <taxon>environmental samples</taxon>
    </lineage>
</organism>
<evidence type="ECO:0008006" key="7">
    <source>
        <dbReference type="Google" id="ProtNLM"/>
    </source>
</evidence>
<feature type="domain" description="GH18" evidence="5">
    <location>
        <begin position="68"/>
        <end position="394"/>
    </location>
</feature>
<accession>A0A6S6U6X0</accession>
<dbReference type="PROSITE" id="PS51910">
    <property type="entry name" value="GH18_2"/>
    <property type="match status" value="1"/>
</dbReference>
<dbReference type="InterPro" id="IPR035914">
    <property type="entry name" value="Sperma_CUB_dom_sf"/>
</dbReference>
<dbReference type="PANTHER" id="PTHR24251">
    <property type="entry name" value="OVOCHYMASE-RELATED"/>
    <property type="match status" value="1"/>
</dbReference>
<dbReference type="Gene3D" id="3.10.50.10">
    <property type="match status" value="1"/>
</dbReference>
<keyword evidence="2" id="KW-1015">Disulfide bond</keyword>
<dbReference type="InterPro" id="IPR029070">
    <property type="entry name" value="Chitinase_insertion_sf"/>
</dbReference>
<dbReference type="SUPFAM" id="SSF51445">
    <property type="entry name" value="(Trans)glycosidases"/>
    <property type="match status" value="1"/>
</dbReference>
<evidence type="ECO:0000259" key="4">
    <source>
        <dbReference type="PROSITE" id="PS01180"/>
    </source>
</evidence>
<feature type="domain" description="CUB" evidence="4">
    <location>
        <begin position="409"/>
        <end position="502"/>
    </location>
</feature>
<dbReference type="SUPFAM" id="SSF49854">
    <property type="entry name" value="Spermadhesin, CUB domain"/>
    <property type="match status" value="3"/>
</dbReference>
<evidence type="ECO:0000256" key="2">
    <source>
        <dbReference type="ARBA" id="ARBA00023157"/>
    </source>
</evidence>
<keyword evidence="1" id="KW-0677">Repeat</keyword>
<dbReference type="InterPro" id="IPR011583">
    <property type="entry name" value="Chitinase_II/V-like_cat"/>
</dbReference>
<evidence type="ECO:0000256" key="3">
    <source>
        <dbReference type="SAM" id="SignalP"/>
    </source>
</evidence>
<dbReference type="CDD" id="cd00041">
    <property type="entry name" value="CUB"/>
    <property type="match status" value="2"/>
</dbReference>
<feature type="signal peptide" evidence="3">
    <location>
        <begin position="1"/>
        <end position="19"/>
    </location>
</feature>
<dbReference type="SMART" id="SM00042">
    <property type="entry name" value="CUB"/>
    <property type="match status" value="3"/>
</dbReference>
<evidence type="ECO:0000313" key="6">
    <source>
        <dbReference type="EMBL" id="CAA6830125.1"/>
    </source>
</evidence>
<reference evidence="6" key="1">
    <citation type="submission" date="2020-01" db="EMBL/GenBank/DDBJ databases">
        <authorList>
            <person name="Meier V. D."/>
            <person name="Meier V D."/>
        </authorList>
    </citation>
    <scope>NUCLEOTIDE SEQUENCE</scope>
    <source>
        <strain evidence="6">HLG_WM_MAG_10</strain>
    </source>
</reference>
<dbReference type="GO" id="GO:0008061">
    <property type="term" value="F:chitin binding"/>
    <property type="evidence" value="ECO:0007669"/>
    <property type="project" value="InterPro"/>
</dbReference>
<feature type="domain" description="CUB" evidence="4">
    <location>
        <begin position="524"/>
        <end position="644"/>
    </location>
</feature>
<dbReference type="InterPro" id="IPR001223">
    <property type="entry name" value="Glyco_hydro18_cat"/>
</dbReference>
<dbReference type="AlphaFoldDB" id="A0A6S6U6X0"/>
<dbReference type="PROSITE" id="PS01180">
    <property type="entry name" value="CUB"/>
    <property type="match status" value="3"/>
</dbReference>
<keyword evidence="3" id="KW-0732">Signal</keyword>
<dbReference type="EMBL" id="CACVAQ010000535">
    <property type="protein sequence ID" value="CAA6830125.1"/>
    <property type="molecule type" value="Genomic_DNA"/>
</dbReference>
<dbReference type="Gene3D" id="3.20.20.80">
    <property type="entry name" value="Glycosidases"/>
    <property type="match status" value="1"/>
</dbReference>
<proteinExistence type="predicted"/>
<dbReference type="GO" id="GO:0005975">
    <property type="term" value="P:carbohydrate metabolic process"/>
    <property type="evidence" value="ECO:0007669"/>
    <property type="project" value="InterPro"/>
</dbReference>
<dbReference type="Gene3D" id="2.60.120.290">
    <property type="entry name" value="Spermadhesin, CUB domain"/>
    <property type="match status" value="3"/>
</dbReference>
<dbReference type="InterPro" id="IPR017853">
    <property type="entry name" value="GH"/>
</dbReference>
<evidence type="ECO:0000259" key="5">
    <source>
        <dbReference type="PROSITE" id="PS51910"/>
    </source>
</evidence>
<dbReference type="NCBIfam" id="TIGR04183">
    <property type="entry name" value="Por_Secre_tail"/>
    <property type="match status" value="1"/>
</dbReference>
<gene>
    <name evidence="6" type="ORF">HELGO_WM26540</name>
</gene>
<protein>
    <recommendedName>
        <fullName evidence="7">T9SS type A sorting domain-containing protein</fullName>
    </recommendedName>
</protein>
<dbReference type="Pfam" id="PF18962">
    <property type="entry name" value="Por_Secre_tail"/>
    <property type="match status" value="1"/>
</dbReference>
<dbReference type="InterPro" id="IPR026444">
    <property type="entry name" value="Secre_tail"/>
</dbReference>
<dbReference type="InterPro" id="IPR000859">
    <property type="entry name" value="CUB_dom"/>
</dbReference>